<dbReference type="AlphaFoldDB" id="A0A4V2Q3Y9"/>
<evidence type="ECO:0000256" key="2">
    <source>
        <dbReference type="ARBA" id="ARBA00022771"/>
    </source>
</evidence>
<dbReference type="GO" id="GO:0008270">
    <property type="term" value="F:zinc ion binding"/>
    <property type="evidence" value="ECO:0007669"/>
    <property type="project" value="UniProtKB-KW"/>
</dbReference>
<dbReference type="RefSeq" id="WP_132859116.1">
    <property type="nucleotide sequence ID" value="NZ_SMGR01000001.1"/>
</dbReference>
<dbReference type="OrthoDB" id="1121111at2"/>
<dbReference type="PANTHER" id="PTHR33823:SF4">
    <property type="entry name" value="GENERAL STRESS PROTEIN 16O"/>
    <property type="match status" value="1"/>
</dbReference>
<dbReference type="PANTHER" id="PTHR33823">
    <property type="entry name" value="RNA POLYMERASE-BINDING TRANSCRIPTION FACTOR DKSA-RELATED"/>
    <property type="match status" value="1"/>
</dbReference>
<keyword evidence="8" id="KW-1185">Reference proteome</keyword>
<dbReference type="InterPro" id="IPR000962">
    <property type="entry name" value="Znf_DskA_TraR"/>
</dbReference>
<evidence type="ECO:0000313" key="8">
    <source>
        <dbReference type="Proteomes" id="UP000295673"/>
    </source>
</evidence>
<dbReference type="Proteomes" id="UP000295673">
    <property type="component" value="Unassembled WGS sequence"/>
</dbReference>
<proteinExistence type="predicted"/>
<evidence type="ECO:0000256" key="4">
    <source>
        <dbReference type="PROSITE-ProRule" id="PRU00510"/>
    </source>
</evidence>
<dbReference type="PROSITE" id="PS51128">
    <property type="entry name" value="ZF_DKSA_2"/>
    <property type="match status" value="1"/>
</dbReference>
<evidence type="ECO:0000256" key="3">
    <source>
        <dbReference type="ARBA" id="ARBA00022833"/>
    </source>
</evidence>
<dbReference type="EMBL" id="SMGR01000001">
    <property type="protein sequence ID" value="TCL09040.1"/>
    <property type="molecule type" value="Genomic_DNA"/>
</dbReference>
<evidence type="ECO:0000259" key="5">
    <source>
        <dbReference type="Pfam" id="PF01258"/>
    </source>
</evidence>
<sequence length="109" mass="11988">MTDVVARKGALMARLAELDERIHNIEAELDVPHTKDIEDQAQEVEGEEVLEVLEQQSLSEVVKIQAALKRLRDGEYGDCLSCGEEIAEARLDLVPEATMCVTCAARHAG</sequence>
<evidence type="ECO:0000259" key="6">
    <source>
        <dbReference type="Pfam" id="PF21173"/>
    </source>
</evidence>
<keyword evidence="3" id="KW-0862">Zinc</keyword>
<dbReference type="InterPro" id="IPR048487">
    <property type="entry name" value="DksA-like_N"/>
</dbReference>
<organism evidence="7 8">
    <name type="scientific">Shimia isoporae</name>
    <dbReference type="NCBI Taxonomy" id="647720"/>
    <lineage>
        <taxon>Bacteria</taxon>
        <taxon>Pseudomonadati</taxon>
        <taxon>Pseudomonadota</taxon>
        <taxon>Alphaproteobacteria</taxon>
        <taxon>Rhodobacterales</taxon>
        <taxon>Roseobacteraceae</taxon>
    </lineage>
</organism>
<dbReference type="Pfam" id="PF01258">
    <property type="entry name" value="zf-dskA_traR"/>
    <property type="match status" value="1"/>
</dbReference>
<keyword evidence="2" id="KW-0863">Zinc-finger</keyword>
<dbReference type="SUPFAM" id="SSF57716">
    <property type="entry name" value="Glucocorticoid receptor-like (DNA-binding domain)"/>
    <property type="match status" value="1"/>
</dbReference>
<protein>
    <submittedName>
        <fullName evidence="7">TraR/DksA family transcriptional regulator</fullName>
    </submittedName>
</protein>
<dbReference type="Gene3D" id="1.20.120.910">
    <property type="entry name" value="DksA, coiled-coil domain"/>
    <property type="match status" value="1"/>
</dbReference>
<comment type="caution">
    <text evidence="7">The sequence shown here is derived from an EMBL/GenBank/DDBJ whole genome shotgun (WGS) entry which is preliminary data.</text>
</comment>
<evidence type="ECO:0000313" key="7">
    <source>
        <dbReference type="EMBL" id="TCL09040.1"/>
    </source>
</evidence>
<name>A0A4V2Q3Y9_9RHOB</name>
<gene>
    <name evidence="7" type="ORF">BXY66_1082</name>
</gene>
<reference evidence="7 8" key="1">
    <citation type="submission" date="2019-03" db="EMBL/GenBank/DDBJ databases">
        <title>Genomic Encyclopedia of Archaeal and Bacterial Type Strains, Phase II (KMG-II): from individual species to whole genera.</title>
        <authorList>
            <person name="Goeker M."/>
        </authorList>
    </citation>
    <scope>NUCLEOTIDE SEQUENCE [LARGE SCALE GENOMIC DNA]</scope>
    <source>
        <strain evidence="7 8">DSM 26433</strain>
    </source>
</reference>
<feature type="zinc finger region" description="dksA C4-type" evidence="4">
    <location>
        <begin position="79"/>
        <end position="103"/>
    </location>
</feature>
<accession>A0A4V2Q3Y9</accession>
<dbReference type="Pfam" id="PF21173">
    <property type="entry name" value="DksA-like_N"/>
    <property type="match status" value="1"/>
</dbReference>
<feature type="domain" description="DnaK suppressor protein-like N-terminal" evidence="6">
    <location>
        <begin position="10"/>
        <end position="71"/>
    </location>
</feature>
<keyword evidence="1" id="KW-0479">Metal-binding</keyword>
<feature type="domain" description="Zinc finger DksA/TraR C4-type" evidence="5">
    <location>
        <begin position="74"/>
        <end position="107"/>
    </location>
</feature>
<evidence type="ECO:0000256" key="1">
    <source>
        <dbReference type="ARBA" id="ARBA00022723"/>
    </source>
</evidence>